<keyword evidence="3" id="KW-1185">Reference proteome</keyword>
<evidence type="ECO:0000313" key="3">
    <source>
        <dbReference type="Proteomes" id="UP000499080"/>
    </source>
</evidence>
<evidence type="ECO:0000256" key="1">
    <source>
        <dbReference type="SAM" id="MobiDB-lite"/>
    </source>
</evidence>
<protein>
    <submittedName>
        <fullName evidence="2">Uncharacterized protein</fullName>
    </submittedName>
</protein>
<dbReference type="Proteomes" id="UP000499080">
    <property type="component" value="Unassembled WGS sequence"/>
</dbReference>
<dbReference type="EMBL" id="BGPR01002254">
    <property type="protein sequence ID" value="GBM70477.1"/>
    <property type="molecule type" value="Genomic_DNA"/>
</dbReference>
<comment type="caution">
    <text evidence="2">The sequence shown here is derived from an EMBL/GenBank/DDBJ whole genome shotgun (WGS) entry which is preliminary data.</text>
</comment>
<gene>
    <name evidence="2" type="ORF">AVEN_60078_1</name>
</gene>
<proteinExistence type="predicted"/>
<organism evidence="2 3">
    <name type="scientific">Araneus ventricosus</name>
    <name type="common">Orbweaver spider</name>
    <name type="synonym">Epeira ventricosa</name>
    <dbReference type="NCBI Taxonomy" id="182803"/>
    <lineage>
        <taxon>Eukaryota</taxon>
        <taxon>Metazoa</taxon>
        <taxon>Ecdysozoa</taxon>
        <taxon>Arthropoda</taxon>
        <taxon>Chelicerata</taxon>
        <taxon>Arachnida</taxon>
        <taxon>Araneae</taxon>
        <taxon>Araneomorphae</taxon>
        <taxon>Entelegynae</taxon>
        <taxon>Araneoidea</taxon>
        <taxon>Araneidae</taxon>
        <taxon>Araneus</taxon>
    </lineage>
</organism>
<feature type="region of interest" description="Disordered" evidence="1">
    <location>
        <begin position="1"/>
        <end position="38"/>
    </location>
</feature>
<name>A0A4Y2HY80_ARAVE</name>
<dbReference type="AlphaFoldDB" id="A0A4Y2HY80"/>
<accession>A0A4Y2HY80</accession>
<sequence length="82" mass="9275">MGRSEFPSSHSDPLFQPSTTSSVNHLPQACTPRRIRGRHTRWSDGYRSKVDIQSSAPHHANSVGIFTFTLGYWLCRVHLGPR</sequence>
<feature type="compositionally biased region" description="Polar residues" evidence="1">
    <location>
        <begin position="1"/>
        <end position="25"/>
    </location>
</feature>
<reference evidence="2 3" key="1">
    <citation type="journal article" date="2019" name="Sci. Rep.">
        <title>Orb-weaving spider Araneus ventricosus genome elucidates the spidroin gene catalogue.</title>
        <authorList>
            <person name="Kono N."/>
            <person name="Nakamura H."/>
            <person name="Ohtoshi R."/>
            <person name="Moran D.A.P."/>
            <person name="Shinohara A."/>
            <person name="Yoshida Y."/>
            <person name="Fujiwara M."/>
            <person name="Mori M."/>
            <person name="Tomita M."/>
            <person name="Arakawa K."/>
        </authorList>
    </citation>
    <scope>NUCLEOTIDE SEQUENCE [LARGE SCALE GENOMIC DNA]</scope>
</reference>
<evidence type="ECO:0000313" key="2">
    <source>
        <dbReference type="EMBL" id="GBM70477.1"/>
    </source>
</evidence>